<keyword evidence="3" id="KW-1185">Reference proteome</keyword>
<dbReference type="AlphaFoldDB" id="A0A931CCH6"/>
<organism evidence="2 3">
    <name type="scientific">Actinoplanes aureus</name>
    <dbReference type="NCBI Taxonomy" id="2792083"/>
    <lineage>
        <taxon>Bacteria</taxon>
        <taxon>Bacillati</taxon>
        <taxon>Actinomycetota</taxon>
        <taxon>Actinomycetes</taxon>
        <taxon>Micromonosporales</taxon>
        <taxon>Micromonosporaceae</taxon>
        <taxon>Actinoplanes</taxon>
    </lineage>
</organism>
<feature type="signal peptide" evidence="1">
    <location>
        <begin position="1"/>
        <end position="23"/>
    </location>
</feature>
<comment type="caution">
    <text evidence="2">The sequence shown here is derived from an EMBL/GenBank/DDBJ whole genome shotgun (WGS) entry which is preliminary data.</text>
</comment>
<accession>A0A931CCH6</accession>
<dbReference type="RefSeq" id="WP_196417235.1">
    <property type="nucleotide sequence ID" value="NZ_JADQTO010000015.1"/>
</dbReference>
<evidence type="ECO:0000256" key="1">
    <source>
        <dbReference type="SAM" id="SignalP"/>
    </source>
</evidence>
<name>A0A931CCH6_9ACTN</name>
<gene>
    <name evidence="2" type="ORF">I4J89_28790</name>
</gene>
<evidence type="ECO:0000313" key="3">
    <source>
        <dbReference type="Proteomes" id="UP000598146"/>
    </source>
</evidence>
<reference evidence="2" key="1">
    <citation type="submission" date="2020-11" db="EMBL/GenBank/DDBJ databases">
        <title>Isolation and identification of active actinomycetes.</title>
        <authorList>
            <person name="Sun X."/>
        </authorList>
    </citation>
    <scope>NUCLEOTIDE SEQUENCE</scope>
    <source>
        <strain evidence="2">NEAU-A11</strain>
    </source>
</reference>
<feature type="chain" id="PRO_5038491339" description="DUF3558 domain-containing protein" evidence="1">
    <location>
        <begin position="24"/>
        <end position="143"/>
    </location>
</feature>
<evidence type="ECO:0008006" key="4">
    <source>
        <dbReference type="Google" id="ProtNLM"/>
    </source>
</evidence>
<sequence>MKHRLAALTAVAAVAIGSPAAAAFGPDLPDPCTLLSESEVVDLTGRTIVQVDEDDAEPGENVRYCQWQQSGGQLVIFLSPTTAGDFAVTAPEAEWLAENSYWLAGHLFVRHDKLQIDVYSRGGSDARNLADAKQVVDVVIPRL</sequence>
<evidence type="ECO:0000313" key="2">
    <source>
        <dbReference type="EMBL" id="MBG0565457.1"/>
    </source>
</evidence>
<protein>
    <recommendedName>
        <fullName evidence="4">DUF3558 domain-containing protein</fullName>
    </recommendedName>
</protein>
<keyword evidence="1" id="KW-0732">Signal</keyword>
<proteinExistence type="predicted"/>
<dbReference type="Proteomes" id="UP000598146">
    <property type="component" value="Unassembled WGS sequence"/>
</dbReference>
<dbReference type="EMBL" id="JADQTO010000015">
    <property type="protein sequence ID" value="MBG0565457.1"/>
    <property type="molecule type" value="Genomic_DNA"/>
</dbReference>